<protein>
    <recommendedName>
        <fullName evidence="5">allantoinase</fullName>
        <ecNumber evidence="5">3.5.2.5</ecNumber>
    </recommendedName>
</protein>
<evidence type="ECO:0000256" key="6">
    <source>
        <dbReference type="ARBA" id="ARBA00022723"/>
    </source>
</evidence>
<evidence type="ECO:0000313" key="10">
    <source>
        <dbReference type="EMBL" id="MFD1890478.1"/>
    </source>
</evidence>
<comment type="caution">
    <text evidence="10">The sequence shown here is derived from an EMBL/GenBank/DDBJ whole genome shotgun (WGS) entry which is preliminary data.</text>
</comment>
<dbReference type="InterPro" id="IPR011059">
    <property type="entry name" value="Metal-dep_hydrolase_composite"/>
</dbReference>
<evidence type="ECO:0000256" key="2">
    <source>
        <dbReference type="ARBA" id="ARBA00004968"/>
    </source>
</evidence>
<dbReference type="EMBL" id="JBHUFZ010000020">
    <property type="protein sequence ID" value="MFD1890478.1"/>
    <property type="molecule type" value="Genomic_DNA"/>
</dbReference>
<feature type="domain" description="Amidohydrolase-related" evidence="9">
    <location>
        <begin position="48"/>
        <end position="424"/>
    </location>
</feature>
<comment type="subunit">
    <text evidence="4">Homotetramer.</text>
</comment>
<evidence type="ECO:0000256" key="3">
    <source>
        <dbReference type="ARBA" id="ARBA00010368"/>
    </source>
</evidence>
<dbReference type="NCBIfam" id="TIGR03178">
    <property type="entry name" value="allantoinase"/>
    <property type="match status" value="1"/>
</dbReference>
<accession>A0ABW4RYH9</accession>
<dbReference type="RefSeq" id="WP_343873585.1">
    <property type="nucleotide sequence ID" value="NZ_BAAAIX010000017.1"/>
</dbReference>
<dbReference type="PANTHER" id="PTHR43668">
    <property type="entry name" value="ALLANTOINASE"/>
    <property type="match status" value="1"/>
</dbReference>
<dbReference type="InterPro" id="IPR050138">
    <property type="entry name" value="DHOase/Allantoinase_Hydrolase"/>
</dbReference>
<evidence type="ECO:0000256" key="1">
    <source>
        <dbReference type="ARBA" id="ARBA00001947"/>
    </source>
</evidence>
<name>A0ABW4RYH9_9ACTN</name>
<evidence type="ECO:0000256" key="5">
    <source>
        <dbReference type="ARBA" id="ARBA00012863"/>
    </source>
</evidence>
<evidence type="ECO:0000256" key="4">
    <source>
        <dbReference type="ARBA" id="ARBA00011881"/>
    </source>
</evidence>
<organism evidence="10 11">
    <name type="scientific">Luteococcus peritonei</name>
    <dbReference type="NCBI Taxonomy" id="88874"/>
    <lineage>
        <taxon>Bacteria</taxon>
        <taxon>Bacillati</taxon>
        <taxon>Actinomycetota</taxon>
        <taxon>Actinomycetes</taxon>
        <taxon>Propionibacteriales</taxon>
        <taxon>Propionibacteriaceae</taxon>
        <taxon>Luteococcus</taxon>
    </lineage>
</organism>
<dbReference type="SUPFAM" id="SSF51556">
    <property type="entry name" value="Metallo-dependent hydrolases"/>
    <property type="match status" value="1"/>
</dbReference>
<dbReference type="InterPro" id="IPR017593">
    <property type="entry name" value="Allantoinase"/>
</dbReference>
<reference evidence="11" key="1">
    <citation type="journal article" date="2019" name="Int. J. Syst. Evol. Microbiol.">
        <title>The Global Catalogue of Microorganisms (GCM) 10K type strain sequencing project: providing services to taxonomists for standard genome sequencing and annotation.</title>
        <authorList>
            <consortium name="The Broad Institute Genomics Platform"/>
            <consortium name="The Broad Institute Genome Sequencing Center for Infectious Disease"/>
            <person name="Wu L."/>
            <person name="Ma J."/>
        </authorList>
    </citation>
    <scope>NUCLEOTIDE SEQUENCE [LARGE SCALE GENOMIC DNA]</scope>
    <source>
        <strain evidence="11">CAIM 431</strain>
    </source>
</reference>
<comment type="cofactor">
    <cofactor evidence="1">
        <name>Zn(2+)</name>
        <dbReference type="ChEBI" id="CHEBI:29105"/>
    </cofactor>
</comment>
<evidence type="ECO:0000259" key="9">
    <source>
        <dbReference type="Pfam" id="PF01979"/>
    </source>
</evidence>
<evidence type="ECO:0000256" key="8">
    <source>
        <dbReference type="ARBA" id="ARBA00022833"/>
    </source>
</evidence>
<dbReference type="EC" id="3.5.2.5" evidence="5"/>
<comment type="pathway">
    <text evidence="2">Nitrogen metabolism; (S)-allantoin degradation; allantoate from (S)-allantoin: step 1/1.</text>
</comment>
<dbReference type="PANTHER" id="PTHR43668:SF2">
    <property type="entry name" value="ALLANTOINASE"/>
    <property type="match status" value="1"/>
</dbReference>
<dbReference type="SUPFAM" id="SSF51338">
    <property type="entry name" value="Composite domain of metallo-dependent hydrolases"/>
    <property type="match status" value="1"/>
</dbReference>
<dbReference type="Proteomes" id="UP001597326">
    <property type="component" value="Unassembled WGS sequence"/>
</dbReference>
<dbReference type="GO" id="GO:0004038">
    <property type="term" value="F:allantoinase activity"/>
    <property type="evidence" value="ECO:0007669"/>
    <property type="project" value="UniProtKB-EC"/>
</dbReference>
<keyword evidence="11" id="KW-1185">Reference proteome</keyword>
<dbReference type="Pfam" id="PF01979">
    <property type="entry name" value="Amidohydro_1"/>
    <property type="match status" value="1"/>
</dbReference>
<sequence>MSTTISAQLAVVDDRLQAATLTIADGRITAVSPGTDPEADVQLDDQVVLMPGGVDTHVHLNEPGRTEWEGLATGTLAASLGGVTTVLDMPLNSVPSTTTPEALVTKREAAEGQLSVDLGYWGGAVPQNLGRLEELWRSGVFGFKCFTLPSGVDEFEPLDPQQFLAAQREIAGFDGLLIVHAEDAHTIESAPHQGSKAYADFLASRPDEAELVAIRQVIDGVRETGCRTHLLHLSSARALDLLAEARAEGLPLSVETCPHYLCLASETIPDASPQFKCCPPIRDAGNADELWAALDEGIIDMVVTDHSPATAEQKFKGDGDLQLAWGGIAGLQVGYSAVLHHAALRGFGPERVARWMATNTAQVVGVPGKGAIAKGHDADLALYRPGAALEVSVVDLAHKNPISAWDGAQLSGRFEQVWLRGQLVSQGQPMAPVASLAGRDFLRTN</sequence>
<dbReference type="Gene3D" id="3.20.20.140">
    <property type="entry name" value="Metal-dependent hydrolases"/>
    <property type="match status" value="1"/>
</dbReference>
<evidence type="ECO:0000313" key="11">
    <source>
        <dbReference type="Proteomes" id="UP001597326"/>
    </source>
</evidence>
<keyword evidence="6" id="KW-0479">Metal-binding</keyword>
<proteinExistence type="inferred from homology"/>
<comment type="similarity">
    <text evidence="3">Belongs to the metallo-dependent hydrolases superfamily. Allantoinase family.</text>
</comment>
<gene>
    <name evidence="10" type="primary">allB</name>
    <name evidence="10" type="ORF">ACFSCS_09850</name>
</gene>
<keyword evidence="8" id="KW-0862">Zinc</keyword>
<dbReference type="InterPro" id="IPR006680">
    <property type="entry name" value="Amidohydro-rel"/>
</dbReference>
<dbReference type="InterPro" id="IPR032466">
    <property type="entry name" value="Metal_Hydrolase"/>
</dbReference>
<keyword evidence="7 10" id="KW-0378">Hydrolase</keyword>
<evidence type="ECO:0000256" key="7">
    <source>
        <dbReference type="ARBA" id="ARBA00022801"/>
    </source>
</evidence>